<feature type="region of interest" description="Disordered" evidence="6">
    <location>
        <begin position="147"/>
        <end position="175"/>
    </location>
</feature>
<feature type="domain" description="Carbohydrate kinase PfkB" evidence="7">
    <location>
        <begin position="94"/>
        <end position="371"/>
    </location>
</feature>
<proteinExistence type="inferred from homology"/>
<evidence type="ECO:0000313" key="8">
    <source>
        <dbReference type="EMBL" id="MPV36005.1"/>
    </source>
</evidence>
<dbReference type="PANTHER" id="PTHR43085">
    <property type="entry name" value="HEXOKINASE FAMILY MEMBER"/>
    <property type="match status" value="1"/>
</dbReference>
<reference evidence="8 9" key="1">
    <citation type="submission" date="2019-10" db="EMBL/GenBank/DDBJ databases">
        <title>Georgenia wutianyii sp. nov. and Georgenia yuyongxinii sp. nov. isolated from plateau pika (Ochotona curzoniae) in the Qinghai-Tibet plateau of China.</title>
        <authorList>
            <person name="Tian Z."/>
        </authorList>
    </citation>
    <scope>NUCLEOTIDE SEQUENCE [LARGE SCALE GENOMIC DNA]</scope>
    <source>
        <strain evidence="8 9">JCM 19765</strain>
    </source>
</reference>
<keyword evidence="3" id="KW-0547">Nucleotide-binding</keyword>
<dbReference type="GO" id="GO:0005524">
    <property type="term" value="F:ATP binding"/>
    <property type="evidence" value="ECO:0007669"/>
    <property type="project" value="UniProtKB-KW"/>
</dbReference>
<evidence type="ECO:0000256" key="4">
    <source>
        <dbReference type="ARBA" id="ARBA00022777"/>
    </source>
</evidence>
<keyword evidence="9" id="KW-1185">Reference proteome</keyword>
<comment type="caution">
    <text evidence="8">The sequence shown here is derived from an EMBL/GenBank/DDBJ whole genome shotgun (WGS) entry which is preliminary data.</text>
</comment>
<dbReference type="PROSITE" id="PS00584">
    <property type="entry name" value="PFKB_KINASES_2"/>
    <property type="match status" value="1"/>
</dbReference>
<protein>
    <submittedName>
        <fullName evidence="8">Carbohydrate kinase</fullName>
    </submittedName>
</protein>
<comment type="similarity">
    <text evidence="1">Belongs to the carbohydrate kinase PfkB family.</text>
</comment>
<feature type="compositionally biased region" description="Low complexity" evidence="6">
    <location>
        <begin position="61"/>
        <end position="72"/>
    </location>
</feature>
<accession>A0A6N7EH77</accession>
<dbReference type="InterPro" id="IPR002173">
    <property type="entry name" value="Carboh/pur_kinase_PfkB_CS"/>
</dbReference>
<gene>
    <name evidence="8" type="ORF">GB881_02900</name>
</gene>
<organism evidence="8 9">
    <name type="scientific">Georgenia subflava</name>
    <dbReference type="NCBI Taxonomy" id="1622177"/>
    <lineage>
        <taxon>Bacteria</taxon>
        <taxon>Bacillati</taxon>
        <taxon>Actinomycetota</taxon>
        <taxon>Actinomycetes</taxon>
        <taxon>Micrococcales</taxon>
        <taxon>Bogoriellaceae</taxon>
        <taxon>Georgenia</taxon>
    </lineage>
</organism>
<dbReference type="OrthoDB" id="9795789at2"/>
<name>A0A6N7EH77_9MICO</name>
<dbReference type="Proteomes" id="UP000437709">
    <property type="component" value="Unassembled WGS sequence"/>
</dbReference>
<evidence type="ECO:0000256" key="3">
    <source>
        <dbReference type="ARBA" id="ARBA00022741"/>
    </source>
</evidence>
<feature type="region of interest" description="Disordered" evidence="6">
    <location>
        <begin position="365"/>
        <end position="394"/>
    </location>
</feature>
<evidence type="ECO:0000256" key="5">
    <source>
        <dbReference type="ARBA" id="ARBA00022840"/>
    </source>
</evidence>
<dbReference type="EMBL" id="WHPC01000005">
    <property type="protein sequence ID" value="MPV36005.1"/>
    <property type="molecule type" value="Genomic_DNA"/>
</dbReference>
<dbReference type="InterPro" id="IPR050306">
    <property type="entry name" value="PfkB_Carbo_kinase"/>
</dbReference>
<dbReference type="GO" id="GO:0016301">
    <property type="term" value="F:kinase activity"/>
    <property type="evidence" value="ECO:0007669"/>
    <property type="project" value="UniProtKB-KW"/>
</dbReference>
<keyword evidence="5" id="KW-0067">ATP-binding</keyword>
<evidence type="ECO:0000256" key="2">
    <source>
        <dbReference type="ARBA" id="ARBA00022679"/>
    </source>
</evidence>
<dbReference type="Gene3D" id="3.40.1190.20">
    <property type="match status" value="1"/>
</dbReference>
<dbReference type="Pfam" id="PF00294">
    <property type="entry name" value="PfkB"/>
    <property type="match status" value="1"/>
</dbReference>
<dbReference type="InterPro" id="IPR011611">
    <property type="entry name" value="PfkB_dom"/>
</dbReference>
<dbReference type="AlphaFoldDB" id="A0A6N7EH77"/>
<evidence type="ECO:0000313" key="9">
    <source>
        <dbReference type="Proteomes" id="UP000437709"/>
    </source>
</evidence>
<evidence type="ECO:0000259" key="7">
    <source>
        <dbReference type="Pfam" id="PF00294"/>
    </source>
</evidence>
<feature type="compositionally biased region" description="Low complexity" evidence="6">
    <location>
        <begin position="9"/>
        <end position="20"/>
    </location>
</feature>
<feature type="region of interest" description="Disordered" evidence="6">
    <location>
        <begin position="1"/>
        <end position="79"/>
    </location>
</feature>
<dbReference type="InterPro" id="IPR029056">
    <property type="entry name" value="Ribokinase-like"/>
</dbReference>
<keyword evidence="2" id="KW-0808">Transferase</keyword>
<sequence>MTGTDPRHAAPAAVARPPARSGNAPGGTARETTTRSVKAPAVHDPFRRPSTDPTLGQGLQAPTTPAWAPTPTLTDRSSLDAPGLVVGEVLIDTHEHEDGRSEHLSGAGANVAIGLARLGRPVELVTSFGADSHGVTARALLERENVQVAPGSDRASRTSTVQVQPGQDTGASPADLVWEPPNARLTRYPLVVHVGSLGAVLEPGSRTVAGIIAAYRPGATITYDPALHPEIIDSPEDARSLVEGLLARADLVKVCTRDLSWLYPGEDHKAVARRWLTSGPGIVVIDMGAEGAWAVNSVGEVATASGHGFGVADTAGAGDAFMAALIDALWNGGLLGVAAREDLHTLRQGSLQALIDHATTAAAITASRPRGNPPTRAELDAGHGIPQVTARPGQ</sequence>
<evidence type="ECO:0000256" key="6">
    <source>
        <dbReference type="SAM" id="MobiDB-lite"/>
    </source>
</evidence>
<dbReference type="SUPFAM" id="SSF53613">
    <property type="entry name" value="Ribokinase-like"/>
    <property type="match status" value="1"/>
</dbReference>
<evidence type="ECO:0000256" key="1">
    <source>
        <dbReference type="ARBA" id="ARBA00010688"/>
    </source>
</evidence>
<feature type="compositionally biased region" description="Polar residues" evidence="6">
    <location>
        <begin position="157"/>
        <end position="170"/>
    </location>
</feature>
<keyword evidence="4 8" id="KW-0418">Kinase</keyword>
<dbReference type="PANTHER" id="PTHR43085:SF1">
    <property type="entry name" value="PSEUDOURIDINE KINASE-RELATED"/>
    <property type="match status" value="1"/>
</dbReference>